<sequence length="293" mass="33843">MAEVQTPDSLTKPSSTAPHDLDLTGFLDEVLGVFEHRKHPFILIEECALGWMGTAVTPKEDVDILIGSQQLDNIIDDLITTGRWEKVAPSLERQSSAAHKDIPRLRRQFEGTDHELCLSFWTEQKYQLEVDGAKVEVPDCCSQNMPLLEERFDPKEPRGPRLLSPEGVRFVSQVSARSKDCRVPIFVPTIPRFLDADISRWRHDMENLPPAQQYWGGKSQHTTYLIRYLFLDQEKLLERILLELSERNRNELRKMCETYVRKPVFGQGPTEEQLRRRKANRDALRARNAALPR</sequence>
<comment type="caution">
    <text evidence="2">The sequence shown here is derived from an EMBL/GenBank/DDBJ whole genome shotgun (WGS) entry which is preliminary data.</text>
</comment>
<dbReference type="EMBL" id="JASNWA010000008">
    <property type="protein sequence ID" value="KAK3170835.1"/>
    <property type="molecule type" value="Genomic_DNA"/>
</dbReference>
<evidence type="ECO:0000256" key="1">
    <source>
        <dbReference type="SAM" id="MobiDB-lite"/>
    </source>
</evidence>
<name>A0AAD9Z3V4_9LECA</name>
<organism evidence="2 3">
    <name type="scientific">Lepraria neglecta</name>
    <dbReference type="NCBI Taxonomy" id="209136"/>
    <lineage>
        <taxon>Eukaryota</taxon>
        <taxon>Fungi</taxon>
        <taxon>Dikarya</taxon>
        <taxon>Ascomycota</taxon>
        <taxon>Pezizomycotina</taxon>
        <taxon>Lecanoromycetes</taxon>
        <taxon>OSLEUM clade</taxon>
        <taxon>Lecanoromycetidae</taxon>
        <taxon>Lecanorales</taxon>
        <taxon>Lecanorineae</taxon>
        <taxon>Stereocaulaceae</taxon>
        <taxon>Lepraria</taxon>
    </lineage>
</organism>
<feature type="region of interest" description="Disordered" evidence="1">
    <location>
        <begin position="270"/>
        <end position="293"/>
    </location>
</feature>
<keyword evidence="3" id="KW-1185">Reference proteome</keyword>
<reference evidence="2" key="1">
    <citation type="submission" date="2022-11" db="EMBL/GenBank/DDBJ databases">
        <title>Chromosomal genome sequence assembly and mating type (MAT) locus characterization of the leprose asexual lichenized fungus Lepraria neglecta (Nyl.) Erichsen.</title>
        <authorList>
            <person name="Allen J.L."/>
            <person name="Pfeffer B."/>
        </authorList>
    </citation>
    <scope>NUCLEOTIDE SEQUENCE</scope>
    <source>
        <strain evidence="2">Allen 5258</strain>
    </source>
</reference>
<evidence type="ECO:0000313" key="2">
    <source>
        <dbReference type="EMBL" id="KAK3170835.1"/>
    </source>
</evidence>
<evidence type="ECO:0000313" key="3">
    <source>
        <dbReference type="Proteomes" id="UP001276659"/>
    </source>
</evidence>
<protein>
    <submittedName>
        <fullName evidence="2">Uncharacterized protein</fullName>
    </submittedName>
</protein>
<accession>A0AAD9Z3V4</accession>
<proteinExistence type="predicted"/>
<gene>
    <name evidence="2" type="ORF">OEA41_002919</name>
</gene>
<dbReference type="AlphaFoldDB" id="A0AAD9Z3V4"/>
<dbReference type="Proteomes" id="UP001276659">
    <property type="component" value="Unassembled WGS sequence"/>
</dbReference>